<accession>W6YZM0</accession>
<proteinExistence type="predicted"/>
<dbReference type="KEGG" id="bze:COCCADRAFT_87216"/>
<dbReference type="Proteomes" id="UP000053841">
    <property type="component" value="Unassembled WGS sequence"/>
</dbReference>
<name>W6YZM0_COCC2</name>
<reference evidence="1 2" key="1">
    <citation type="journal article" date="2013" name="PLoS Genet.">
        <title>Comparative genome structure, secondary metabolite, and effector coding capacity across Cochliobolus pathogens.</title>
        <authorList>
            <person name="Condon B.J."/>
            <person name="Leng Y."/>
            <person name="Wu D."/>
            <person name="Bushley K.E."/>
            <person name="Ohm R.A."/>
            <person name="Otillar R."/>
            <person name="Martin J."/>
            <person name="Schackwitz W."/>
            <person name="Grimwood J."/>
            <person name="MohdZainudin N."/>
            <person name="Xue C."/>
            <person name="Wang R."/>
            <person name="Manning V.A."/>
            <person name="Dhillon B."/>
            <person name="Tu Z.J."/>
            <person name="Steffenson B.J."/>
            <person name="Salamov A."/>
            <person name="Sun H."/>
            <person name="Lowry S."/>
            <person name="LaButti K."/>
            <person name="Han J."/>
            <person name="Copeland A."/>
            <person name="Lindquist E."/>
            <person name="Barry K."/>
            <person name="Schmutz J."/>
            <person name="Baker S.E."/>
            <person name="Ciuffetti L.M."/>
            <person name="Grigoriev I.V."/>
            <person name="Zhong S."/>
            <person name="Turgeon B.G."/>
        </authorList>
    </citation>
    <scope>NUCLEOTIDE SEQUENCE [LARGE SCALE GENOMIC DNA]</scope>
    <source>
        <strain evidence="1 2">26-R-13</strain>
    </source>
</reference>
<dbReference type="AlphaFoldDB" id="W6YZM0"/>
<sequence length="51" mass="5788">EVAHRFFHSLQRNGVGGILRFPHLYHSFLLVPFLAQLISSCLSLPVDGRLQ</sequence>
<dbReference type="HOGENOM" id="CLU_3111837_0_0_1"/>
<organism evidence="1 2">
    <name type="scientific">Cochliobolus carbonum (strain 26-R-13)</name>
    <name type="common">Maize leaf spot fungus</name>
    <name type="synonym">Bipolaris zeicola</name>
    <dbReference type="NCBI Taxonomy" id="930089"/>
    <lineage>
        <taxon>Eukaryota</taxon>
        <taxon>Fungi</taxon>
        <taxon>Dikarya</taxon>
        <taxon>Ascomycota</taxon>
        <taxon>Pezizomycotina</taxon>
        <taxon>Dothideomycetes</taxon>
        <taxon>Pleosporomycetidae</taxon>
        <taxon>Pleosporales</taxon>
        <taxon>Pleosporineae</taxon>
        <taxon>Pleosporaceae</taxon>
        <taxon>Bipolaris</taxon>
    </lineage>
</organism>
<evidence type="ECO:0000313" key="2">
    <source>
        <dbReference type="Proteomes" id="UP000053841"/>
    </source>
</evidence>
<gene>
    <name evidence="1" type="ORF">COCCADRAFT_87216</name>
</gene>
<protein>
    <submittedName>
        <fullName evidence="1">Uncharacterized protein</fullName>
    </submittedName>
</protein>
<dbReference type="EMBL" id="KI964557">
    <property type="protein sequence ID" value="EUC36876.1"/>
    <property type="molecule type" value="Genomic_DNA"/>
</dbReference>
<evidence type="ECO:0000313" key="1">
    <source>
        <dbReference type="EMBL" id="EUC36876.1"/>
    </source>
</evidence>
<keyword evidence="2" id="KW-1185">Reference proteome</keyword>
<dbReference type="RefSeq" id="XP_007708888.1">
    <property type="nucleotide sequence ID" value="XM_007710698.1"/>
</dbReference>
<dbReference type="GeneID" id="19152324"/>
<feature type="non-terminal residue" evidence="1">
    <location>
        <position position="1"/>
    </location>
</feature>